<organism evidence="1 2">
    <name type="scientific">Metabacillus fastidiosus</name>
    <dbReference type="NCBI Taxonomy" id="1458"/>
    <lineage>
        <taxon>Bacteria</taxon>
        <taxon>Bacillati</taxon>
        <taxon>Bacillota</taxon>
        <taxon>Bacilli</taxon>
        <taxon>Bacillales</taxon>
        <taxon>Bacillaceae</taxon>
        <taxon>Metabacillus</taxon>
    </lineage>
</organism>
<keyword evidence="2" id="KW-1185">Reference proteome</keyword>
<reference evidence="1 2" key="1">
    <citation type="submission" date="2023-03" db="EMBL/GenBank/DDBJ databases">
        <title>Bacillus Genome Sequencing.</title>
        <authorList>
            <person name="Dunlap C."/>
        </authorList>
    </citation>
    <scope>NUCLEOTIDE SEQUENCE [LARGE SCALE GENOMIC DNA]</scope>
    <source>
        <strain evidence="1 2">NRS-1717</strain>
    </source>
</reference>
<evidence type="ECO:0000313" key="1">
    <source>
        <dbReference type="EMBL" id="MED4403948.1"/>
    </source>
</evidence>
<protein>
    <submittedName>
        <fullName evidence="1">Uncharacterized protein</fullName>
    </submittedName>
</protein>
<evidence type="ECO:0000313" key="2">
    <source>
        <dbReference type="Proteomes" id="UP001342826"/>
    </source>
</evidence>
<sequence length="41" mass="4741">MENNFLSVFFISDAVFKEEKQAKSKIEASFNVSDAFFIAYK</sequence>
<dbReference type="EMBL" id="JARTFS010000021">
    <property type="protein sequence ID" value="MED4403948.1"/>
    <property type="molecule type" value="Genomic_DNA"/>
</dbReference>
<accession>A0ABU6P4G7</accession>
<name>A0ABU6P4G7_9BACI</name>
<gene>
    <name evidence="1" type="ORF">P9271_21910</name>
</gene>
<dbReference type="GeneID" id="301143649"/>
<proteinExistence type="predicted"/>
<dbReference type="Proteomes" id="UP001342826">
    <property type="component" value="Unassembled WGS sequence"/>
</dbReference>
<comment type="caution">
    <text evidence="1">The sequence shown here is derived from an EMBL/GenBank/DDBJ whole genome shotgun (WGS) entry which is preliminary data.</text>
</comment>
<dbReference type="RefSeq" id="WP_268874891.1">
    <property type="nucleotide sequence ID" value="NZ_JARTFQ010000003.1"/>
</dbReference>